<name>A0ABM4W930_COFAR</name>
<accession>A0ABM4W930</accession>
<dbReference type="PANTHER" id="PTHR31215">
    <property type="entry name" value="OS05G0510400 PROTEIN-RELATED"/>
    <property type="match status" value="1"/>
</dbReference>
<evidence type="ECO:0000313" key="2">
    <source>
        <dbReference type="RefSeq" id="XP_071928294.1"/>
    </source>
</evidence>
<dbReference type="InterPro" id="IPR036047">
    <property type="entry name" value="F-box-like_dom_sf"/>
</dbReference>
<protein>
    <submittedName>
        <fullName evidence="2">F-box protein AUF2-like</fullName>
    </submittedName>
</protein>
<proteinExistence type="predicted"/>
<gene>
    <name evidence="2" type="primary">LOC140021429</name>
</gene>
<dbReference type="GeneID" id="140021429"/>
<sequence length="357" mass="40813">MEDSMTIHTILSVGEDGEHHEDPFQRLPDDLIIFHIFGKICEAKELLKYSLVSKHFSSLVYKTETISFKVPRRHMHKLLRDPNLMTRHPLSLPQKILKSVTSPLVFVVRGVLSCCMNMNTSRRRSTSMDLELLVDFIAKNLGKFKSMRSLDLEIDYPGYDNFRNDALVQWKFDSKSSSFILLVANRLLELDANNAHLDDDFDYEDVVSGDLVMYIGTCFHRHMAVVVSFWTSMMEKLVPFFTESLQNVAVTDSKKQGRAEIGGSDLARMRKSKKYVPRNRGLKVRFWYAPVIKLPSSGSAVKMVTLVICKPNGSSNQDDHLVVEEAFRGEDKIYAEAAMEMLKKKPDHEGLLCQVEI</sequence>
<keyword evidence="1" id="KW-1185">Reference proteome</keyword>
<reference evidence="2" key="1">
    <citation type="submission" date="2025-08" db="UniProtKB">
        <authorList>
            <consortium name="RefSeq"/>
        </authorList>
    </citation>
    <scope>IDENTIFICATION</scope>
    <source>
        <tissue evidence="2">Leaves</tissue>
    </source>
</reference>
<dbReference type="InterPro" id="IPR044809">
    <property type="entry name" value="AUF1-like"/>
</dbReference>
<dbReference type="Proteomes" id="UP001652660">
    <property type="component" value="Chromosome 11e"/>
</dbReference>
<organism evidence="1 2">
    <name type="scientific">Coffea arabica</name>
    <name type="common">Arabian coffee</name>
    <dbReference type="NCBI Taxonomy" id="13443"/>
    <lineage>
        <taxon>Eukaryota</taxon>
        <taxon>Viridiplantae</taxon>
        <taxon>Streptophyta</taxon>
        <taxon>Embryophyta</taxon>
        <taxon>Tracheophyta</taxon>
        <taxon>Spermatophyta</taxon>
        <taxon>Magnoliopsida</taxon>
        <taxon>eudicotyledons</taxon>
        <taxon>Gunneridae</taxon>
        <taxon>Pentapetalae</taxon>
        <taxon>asterids</taxon>
        <taxon>lamiids</taxon>
        <taxon>Gentianales</taxon>
        <taxon>Rubiaceae</taxon>
        <taxon>Ixoroideae</taxon>
        <taxon>Gardenieae complex</taxon>
        <taxon>Bertiereae - Coffeeae clade</taxon>
        <taxon>Coffeeae</taxon>
        <taxon>Coffea</taxon>
    </lineage>
</organism>
<dbReference type="RefSeq" id="XP_071928294.1">
    <property type="nucleotide sequence ID" value="XM_072072193.1"/>
</dbReference>
<evidence type="ECO:0000313" key="1">
    <source>
        <dbReference type="Proteomes" id="UP001652660"/>
    </source>
</evidence>
<dbReference type="SUPFAM" id="SSF81383">
    <property type="entry name" value="F-box domain"/>
    <property type="match status" value="1"/>
</dbReference>